<feature type="compositionally biased region" description="Low complexity" evidence="1">
    <location>
        <begin position="204"/>
        <end position="213"/>
    </location>
</feature>
<feature type="compositionally biased region" description="Low complexity" evidence="1">
    <location>
        <begin position="178"/>
        <end position="196"/>
    </location>
</feature>
<reference evidence="2 3" key="1">
    <citation type="submission" date="2013-11" db="EMBL/GenBank/DDBJ databases">
        <title>The Genome Sequence of Phytophthora parasitica P1976.</title>
        <authorList>
            <consortium name="The Broad Institute Genomics Platform"/>
            <person name="Russ C."/>
            <person name="Tyler B."/>
            <person name="Panabieres F."/>
            <person name="Shan W."/>
            <person name="Tripathy S."/>
            <person name="Grunwald N."/>
            <person name="Machado M."/>
            <person name="Johnson C.S."/>
            <person name="Walker B."/>
            <person name="Young S."/>
            <person name="Zeng Q."/>
            <person name="Gargeya S."/>
            <person name="Fitzgerald M."/>
            <person name="Haas B."/>
            <person name="Abouelleil A."/>
            <person name="Allen A.W."/>
            <person name="Alvarado L."/>
            <person name="Arachchi H.M."/>
            <person name="Berlin A.M."/>
            <person name="Chapman S.B."/>
            <person name="Gainer-Dewar J."/>
            <person name="Goldberg J."/>
            <person name="Griggs A."/>
            <person name="Gujja S."/>
            <person name="Hansen M."/>
            <person name="Howarth C."/>
            <person name="Imamovic A."/>
            <person name="Ireland A."/>
            <person name="Larimer J."/>
            <person name="McCowan C."/>
            <person name="Murphy C."/>
            <person name="Pearson M."/>
            <person name="Poon T.W."/>
            <person name="Priest M."/>
            <person name="Roberts A."/>
            <person name="Saif S."/>
            <person name="Shea T."/>
            <person name="Sisk P."/>
            <person name="Sykes S."/>
            <person name="Wortman J."/>
            <person name="Nusbaum C."/>
            <person name="Birren B."/>
        </authorList>
    </citation>
    <scope>NUCLEOTIDE SEQUENCE [LARGE SCALE GENOMIC DNA]</scope>
    <source>
        <strain evidence="2 3">P1976</strain>
    </source>
</reference>
<dbReference type="AlphaFoldDB" id="A0A081AYI2"/>
<evidence type="ECO:0000313" key="3">
    <source>
        <dbReference type="Proteomes" id="UP000028582"/>
    </source>
</evidence>
<protein>
    <submittedName>
        <fullName evidence="2">Uncharacterized protein</fullName>
    </submittedName>
</protein>
<gene>
    <name evidence="2" type="ORF">F444_02098</name>
</gene>
<organism evidence="2 3">
    <name type="scientific">Phytophthora nicotianae P1976</name>
    <dbReference type="NCBI Taxonomy" id="1317066"/>
    <lineage>
        <taxon>Eukaryota</taxon>
        <taxon>Sar</taxon>
        <taxon>Stramenopiles</taxon>
        <taxon>Oomycota</taxon>
        <taxon>Peronosporomycetes</taxon>
        <taxon>Peronosporales</taxon>
        <taxon>Peronosporaceae</taxon>
        <taxon>Phytophthora</taxon>
    </lineage>
</organism>
<feature type="region of interest" description="Disordered" evidence="1">
    <location>
        <begin position="157"/>
        <end position="196"/>
    </location>
</feature>
<evidence type="ECO:0000313" key="2">
    <source>
        <dbReference type="EMBL" id="ETO83943.1"/>
    </source>
</evidence>
<dbReference type="Proteomes" id="UP000028582">
    <property type="component" value="Unassembled WGS sequence"/>
</dbReference>
<proteinExistence type="predicted"/>
<feature type="compositionally biased region" description="Polar residues" evidence="1">
    <location>
        <begin position="158"/>
        <end position="168"/>
    </location>
</feature>
<dbReference type="EMBL" id="ANJA01000392">
    <property type="protein sequence ID" value="ETO83943.1"/>
    <property type="molecule type" value="Genomic_DNA"/>
</dbReference>
<sequence length="321" mass="36217">MPNVTSWTETEISVLIQTWAEVEAKYPILQRGSVGSVTIHSKMYALYSKRCPFARSSSAVNRAKNLLRIFVLFVHQFNEERRQKGERLWFDINVTERRDAAPMKLRGLAVTVNQEAYARLMTMERARRWLAATAEVKQERPRLTQLEAAIVSNGDELSLSSEASTPCTEQGADKSESRASIAAPQRSSSSSCSPSSLFGDDSELSCSSSSNTTKSHKKPELPAKLKHRDCNILLESMMKLQAEKMRHAVTKLRTDIISALQHSSEMLLSIISNQFEEPESSGDIAFVTKVLNMQKQQVRDRFDQFEEKQTRQEAENRALIG</sequence>
<accession>A0A081AYI2</accession>
<feature type="region of interest" description="Disordered" evidence="1">
    <location>
        <begin position="203"/>
        <end position="222"/>
    </location>
</feature>
<comment type="caution">
    <text evidence="2">The sequence shown here is derived from an EMBL/GenBank/DDBJ whole genome shotgun (WGS) entry which is preliminary data.</text>
</comment>
<name>A0A081AYI2_PHYNI</name>
<evidence type="ECO:0000256" key="1">
    <source>
        <dbReference type="SAM" id="MobiDB-lite"/>
    </source>
</evidence>
<dbReference type="OrthoDB" id="113985at2759"/>